<dbReference type="Gene3D" id="3.30.300.30">
    <property type="match status" value="1"/>
</dbReference>
<name>A0ABM9MAP0_9MYCO</name>
<dbReference type="PANTHER" id="PTHR43201">
    <property type="entry name" value="ACYL-COA SYNTHETASE"/>
    <property type="match status" value="1"/>
</dbReference>
<feature type="domain" description="AMP-dependent synthetase/ligase" evidence="1">
    <location>
        <begin position="21"/>
        <end position="359"/>
    </location>
</feature>
<dbReference type="InterPro" id="IPR020845">
    <property type="entry name" value="AMP-binding_CS"/>
</dbReference>
<evidence type="ECO:0000313" key="4">
    <source>
        <dbReference type="Proteomes" id="UP001190466"/>
    </source>
</evidence>
<evidence type="ECO:0000259" key="1">
    <source>
        <dbReference type="Pfam" id="PF00501"/>
    </source>
</evidence>
<dbReference type="Proteomes" id="UP001190466">
    <property type="component" value="Chromosome"/>
</dbReference>
<dbReference type="InterPro" id="IPR042099">
    <property type="entry name" value="ANL_N_sf"/>
</dbReference>
<dbReference type="InterPro" id="IPR045851">
    <property type="entry name" value="AMP-bd_C_sf"/>
</dbReference>
<proteinExistence type="predicted"/>
<sequence>MTAQPNRPDVPRTRLHELISTAAAAVPDRAAVVVPDGPSATFAEFDRRVRGIAGWVSRRTRPGDRVAVIADNGMDYAGLYYGVPRSGRILALINQRLSADEQLGQLSSVEPAVVLGDERYLAALGRRAPGQLTAFGEADWAETEPPPATEEGAVQPDDPAWLLFTTGSTGKPKGVVHSHRSLLAAVSGTVIGRAVAPGGVYLLPFPMCHIAGYNMLVQHAVQATVLPVAAFRAQDFIAAVERYGVTSCSMAPTMLHSLLEQLEHDDTALTSLRDIAYGSAAIPADLLRRAMARLGAGFHQGYGMTETGGNVTFLGPDDHRAGAQGRPQILASAGRPHPDAQVRIGADGEILIRGAQVAPRSWPEDAPLAIDGWLHTGDVGRFDEDGRLVVIDRLKDIVITGGENVSSREVEDVLSTHPGVEHVAVVGVPDPHWGEAVCAVVVPRAAASVGAAELIAHVRERLAGFKRPRHVLFVDALPLTTNGKVDKAAVRRYARESSSTTEISAPSS</sequence>
<accession>A0ABM9MAP0</accession>
<dbReference type="InterPro" id="IPR025110">
    <property type="entry name" value="AMP-bd_C"/>
</dbReference>
<dbReference type="Pfam" id="PF00501">
    <property type="entry name" value="AMP-binding"/>
    <property type="match status" value="1"/>
</dbReference>
<dbReference type="SUPFAM" id="SSF56801">
    <property type="entry name" value="Acetyl-CoA synthetase-like"/>
    <property type="match status" value="1"/>
</dbReference>
<reference evidence="3 4" key="1">
    <citation type="submission" date="2023-08" db="EMBL/GenBank/DDBJ databases">
        <authorList>
            <person name="Folkvardsen B D."/>
            <person name="Norman A."/>
        </authorList>
    </citation>
    <scope>NUCLEOTIDE SEQUENCE [LARGE SCALE GENOMIC DNA]</scope>
    <source>
        <strain evidence="3 4">Mu0050</strain>
    </source>
</reference>
<evidence type="ECO:0000259" key="2">
    <source>
        <dbReference type="Pfam" id="PF13193"/>
    </source>
</evidence>
<dbReference type="InterPro" id="IPR000873">
    <property type="entry name" value="AMP-dep_synth/lig_dom"/>
</dbReference>
<gene>
    <name evidence="3" type="ORF">MU0050_001076</name>
</gene>
<dbReference type="PROSITE" id="PS00455">
    <property type="entry name" value="AMP_BINDING"/>
    <property type="match status" value="1"/>
</dbReference>
<dbReference type="PANTHER" id="PTHR43201:SF32">
    <property type="entry name" value="2-SUCCINYLBENZOATE--COA LIGASE, CHLOROPLASTIC_PEROXISOMAL"/>
    <property type="match status" value="1"/>
</dbReference>
<protein>
    <submittedName>
        <fullName evidence="3">AMP-binding protein</fullName>
    </submittedName>
</protein>
<evidence type="ECO:0000313" key="3">
    <source>
        <dbReference type="EMBL" id="CAJ1580504.1"/>
    </source>
</evidence>
<dbReference type="Gene3D" id="3.40.50.12780">
    <property type="entry name" value="N-terminal domain of ligase-like"/>
    <property type="match status" value="1"/>
</dbReference>
<dbReference type="EMBL" id="OY726395">
    <property type="protein sequence ID" value="CAJ1580504.1"/>
    <property type="molecule type" value="Genomic_DNA"/>
</dbReference>
<organism evidence="3 4">
    <name type="scientific">[Mycobacterium] wendilense</name>
    <dbReference type="NCBI Taxonomy" id="3064284"/>
    <lineage>
        <taxon>Bacteria</taxon>
        <taxon>Bacillati</taxon>
        <taxon>Actinomycetota</taxon>
        <taxon>Actinomycetes</taxon>
        <taxon>Mycobacteriales</taxon>
        <taxon>Mycobacteriaceae</taxon>
        <taxon>Mycolicibacter</taxon>
    </lineage>
</organism>
<dbReference type="RefSeq" id="WP_316514915.1">
    <property type="nucleotide sequence ID" value="NZ_OY726395.1"/>
</dbReference>
<feature type="domain" description="AMP-binding enzyme C-terminal" evidence="2">
    <location>
        <begin position="409"/>
        <end position="484"/>
    </location>
</feature>
<keyword evidence="4" id="KW-1185">Reference proteome</keyword>
<dbReference type="Pfam" id="PF13193">
    <property type="entry name" value="AMP-binding_C"/>
    <property type="match status" value="1"/>
</dbReference>